<accession>A0A9D4AL27</accession>
<keyword evidence="2" id="KW-1185">Reference proteome</keyword>
<dbReference type="AlphaFoldDB" id="A0A9D4AL27"/>
<dbReference type="OrthoDB" id="1001751at2759"/>
<proteinExistence type="predicted"/>
<sequence>MVRETMRKKDKSKTEKWGNGKNSEAFHLFVLEKAVGKFGLSVSKLAKKIKAVNFKEVPTMGIAKELSYRLVNRNVRKTLREHRKLGLGNASKEP</sequence>
<name>A0A9D4AL27_9ROSI</name>
<evidence type="ECO:0000313" key="2">
    <source>
        <dbReference type="Proteomes" id="UP000828251"/>
    </source>
</evidence>
<organism evidence="1 2">
    <name type="scientific">Gossypium stocksii</name>
    <dbReference type="NCBI Taxonomy" id="47602"/>
    <lineage>
        <taxon>Eukaryota</taxon>
        <taxon>Viridiplantae</taxon>
        <taxon>Streptophyta</taxon>
        <taxon>Embryophyta</taxon>
        <taxon>Tracheophyta</taxon>
        <taxon>Spermatophyta</taxon>
        <taxon>Magnoliopsida</taxon>
        <taxon>eudicotyledons</taxon>
        <taxon>Gunneridae</taxon>
        <taxon>Pentapetalae</taxon>
        <taxon>rosids</taxon>
        <taxon>malvids</taxon>
        <taxon>Malvales</taxon>
        <taxon>Malvaceae</taxon>
        <taxon>Malvoideae</taxon>
        <taxon>Gossypium</taxon>
    </lineage>
</organism>
<gene>
    <name evidence="1" type="ORF">J1N35_000756</name>
</gene>
<protein>
    <submittedName>
        <fullName evidence="1">Uncharacterized protein</fullName>
    </submittedName>
</protein>
<dbReference type="Proteomes" id="UP000828251">
    <property type="component" value="Unassembled WGS sequence"/>
</dbReference>
<reference evidence="1 2" key="1">
    <citation type="journal article" date="2021" name="Plant Biotechnol. J.">
        <title>Multi-omics assisted identification of the key and species-specific regulatory components of drought-tolerant mechanisms in Gossypium stocksii.</title>
        <authorList>
            <person name="Yu D."/>
            <person name="Ke L."/>
            <person name="Zhang D."/>
            <person name="Wu Y."/>
            <person name="Sun Y."/>
            <person name="Mei J."/>
            <person name="Sun J."/>
            <person name="Sun Y."/>
        </authorList>
    </citation>
    <scope>NUCLEOTIDE SEQUENCE [LARGE SCALE GENOMIC DNA]</scope>
    <source>
        <strain evidence="2">cv. E1</strain>
        <tissue evidence="1">Leaf</tissue>
    </source>
</reference>
<comment type="caution">
    <text evidence="1">The sequence shown here is derived from an EMBL/GenBank/DDBJ whole genome shotgun (WGS) entry which is preliminary data.</text>
</comment>
<evidence type="ECO:0000313" key="1">
    <source>
        <dbReference type="EMBL" id="KAH1129378.1"/>
    </source>
</evidence>
<dbReference type="EMBL" id="JAIQCV010000001">
    <property type="protein sequence ID" value="KAH1129378.1"/>
    <property type="molecule type" value="Genomic_DNA"/>
</dbReference>